<dbReference type="GO" id="GO:0003700">
    <property type="term" value="F:DNA-binding transcription factor activity"/>
    <property type="evidence" value="ECO:0007669"/>
    <property type="project" value="InterPro"/>
</dbReference>
<organism evidence="5 6">
    <name type="scientific">Qingshengfaniella alkalisoli</name>
    <dbReference type="NCBI Taxonomy" id="2599296"/>
    <lineage>
        <taxon>Bacteria</taxon>
        <taxon>Pseudomonadati</taxon>
        <taxon>Pseudomonadota</taxon>
        <taxon>Alphaproteobacteria</taxon>
        <taxon>Rhodobacterales</taxon>
        <taxon>Paracoccaceae</taxon>
        <taxon>Qingshengfaniella</taxon>
    </lineage>
</organism>
<dbReference type="PROSITE" id="PS01117">
    <property type="entry name" value="HTH_MARR_1"/>
    <property type="match status" value="1"/>
</dbReference>
<keyword evidence="6" id="KW-1185">Reference proteome</keyword>
<dbReference type="EMBL" id="CP042261">
    <property type="protein sequence ID" value="QDY69294.1"/>
    <property type="molecule type" value="Genomic_DNA"/>
</dbReference>
<keyword evidence="1" id="KW-0805">Transcription regulation</keyword>
<dbReference type="PRINTS" id="PR00598">
    <property type="entry name" value="HTHMARR"/>
</dbReference>
<dbReference type="InterPro" id="IPR000835">
    <property type="entry name" value="HTH_MarR-typ"/>
</dbReference>
<name>A0A5B8IUG3_9RHOB</name>
<dbReference type="RefSeq" id="WP_146364674.1">
    <property type="nucleotide sequence ID" value="NZ_CP042261.1"/>
</dbReference>
<dbReference type="InterPro" id="IPR039422">
    <property type="entry name" value="MarR/SlyA-like"/>
</dbReference>
<dbReference type="GO" id="GO:0006950">
    <property type="term" value="P:response to stress"/>
    <property type="evidence" value="ECO:0007669"/>
    <property type="project" value="TreeGrafter"/>
</dbReference>
<evidence type="ECO:0000256" key="1">
    <source>
        <dbReference type="ARBA" id="ARBA00023015"/>
    </source>
</evidence>
<dbReference type="Gene3D" id="1.10.10.10">
    <property type="entry name" value="Winged helix-like DNA-binding domain superfamily/Winged helix DNA-binding domain"/>
    <property type="match status" value="1"/>
</dbReference>
<dbReference type="PANTHER" id="PTHR33164:SF43">
    <property type="entry name" value="HTH-TYPE TRANSCRIPTIONAL REPRESSOR YETL"/>
    <property type="match status" value="1"/>
</dbReference>
<evidence type="ECO:0000256" key="2">
    <source>
        <dbReference type="ARBA" id="ARBA00023125"/>
    </source>
</evidence>
<dbReference type="AlphaFoldDB" id="A0A5B8IUG3"/>
<sequence>MNASADKLGGLVLEVFRLNGCLIAAGDDKVAPFGLSSARWQILGAAIRTSEPRTVSQLARETGASRQAVQRLTNVLVDGGLLEMTENPQDKRAQRVEVTEKGRSVYSRANRVRQIWLGDIAECLGEDEIEHALRLLERLRSLLSYVD</sequence>
<dbReference type="OrthoDB" id="5511415at2"/>
<protein>
    <submittedName>
        <fullName evidence="5">MarR family transcriptional regulator</fullName>
    </submittedName>
</protein>
<dbReference type="Proteomes" id="UP000318483">
    <property type="component" value="Chromosome"/>
</dbReference>
<dbReference type="Pfam" id="PF12802">
    <property type="entry name" value="MarR_2"/>
    <property type="match status" value="1"/>
</dbReference>
<dbReference type="PANTHER" id="PTHR33164">
    <property type="entry name" value="TRANSCRIPTIONAL REGULATOR, MARR FAMILY"/>
    <property type="match status" value="1"/>
</dbReference>
<dbReference type="GO" id="GO:0003677">
    <property type="term" value="F:DNA binding"/>
    <property type="evidence" value="ECO:0007669"/>
    <property type="project" value="UniProtKB-KW"/>
</dbReference>
<evidence type="ECO:0000313" key="5">
    <source>
        <dbReference type="EMBL" id="QDY69294.1"/>
    </source>
</evidence>
<dbReference type="KEGG" id="lit:FPZ52_06380"/>
<reference evidence="5 6" key="1">
    <citation type="submission" date="2019-07" db="EMBL/GenBank/DDBJ databases">
        <title>Litoreibacter alkalisoli sp. nov., isolated from saline-alkaline soil.</title>
        <authorList>
            <person name="Wang S."/>
            <person name="Xu L."/>
            <person name="Xing Y.-T."/>
            <person name="Sun J.-Q."/>
        </authorList>
    </citation>
    <scope>NUCLEOTIDE SEQUENCE [LARGE SCALE GENOMIC DNA]</scope>
    <source>
        <strain evidence="5 6">LN3S51</strain>
    </source>
</reference>
<evidence type="ECO:0000256" key="3">
    <source>
        <dbReference type="ARBA" id="ARBA00023163"/>
    </source>
</evidence>
<dbReference type="SUPFAM" id="SSF46785">
    <property type="entry name" value="Winged helix' DNA-binding domain"/>
    <property type="match status" value="1"/>
</dbReference>
<dbReference type="PROSITE" id="PS50995">
    <property type="entry name" value="HTH_MARR_2"/>
    <property type="match status" value="1"/>
</dbReference>
<gene>
    <name evidence="5" type="ORF">FPZ52_06380</name>
</gene>
<evidence type="ECO:0000313" key="6">
    <source>
        <dbReference type="Proteomes" id="UP000318483"/>
    </source>
</evidence>
<proteinExistence type="predicted"/>
<accession>A0A5B8IUG3</accession>
<dbReference type="InterPro" id="IPR036388">
    <property type="entry name" value="WH-like_DNA-bd_sf"/>
</dbReference>
<dbReference type="InterPro" id="IPR036390">
    <property type="entry name" value="WH_DNA-bd_sf"/>
</dbReference>
<evidence type="ECO:0000259" key="4">
    <source>
        <dbReference type="PROSITE" id="PS50995"/>
    </source>
</evidence>
<keyword evidence="2" id="KW-0238">DNA-binding</keyword>
<feature type="domain" description="HTH marR-type" evidence="4">
    <location>
        <begin position="5"/>
        <end position="141"/>
    </location>
</feature>
<dbReference type="InterPro" id="IPR023187">
    <property type="entry name" value="Tscrpt_reg_MarR-type_CS"/>
</dbReference>
<dbReference type="SMART" id="SM00347">
    <property type="entry name" value="HTH_MARR"/>
    <property type="match status" value="1"/>
</dbReference>
<keyword evidence="3" id="KW-0804">Transcription</keyword>